<evidence type="ECO:0000313" key="11">
    <source>
        <dbReference type="Proteomes" id="UP000703590"/>
    </source>
</evidence>
<feature type="domain" description="PAS" evidence="8">
    <location>
        <begin position="362"/>
        <end position="433"/>
    </location>
</feature>
<dbReference type="Gene3D" id="1.10.287.130">
    <property type="match status" value="1"/>
</dbReference>
<keyword evidence="6" id="KW-1133">Transmembrane helix</keyword>
<dbReference type="EC" id="2.7.13.3" evidence="2"/>
<reference evidence="10" key="1">
    <citation type="submission" date="2021-02" db="EMBL/GenBank/DDBJ databases">
        <title>Sulfurospirillum tamanensis sp. nov.</title>
        <authorList>
            <person name="Frolova A."/>
            <person name="Merkel A."/>
            <person name="Slobodkin A."/>
        </authorList>
    </citation>
    <scope>NUCLEOTIDE SEQUENCE</scope>
    <source>
        <strain evidence="10">T05b</strain>
    </source>
</reference>
<dbReference type="PROSITE" id="PS50109">
    <property type="entry name" value="HIS_KIN"/>
    <property type="match status" value="1"/>
</dbReference>
<feature type="transmembrane region" description="Helical" evidence="6">
    <location>
        <begin position="20"/>
        <end position="40"/>
    </location>
</feature>
<feature type="domain" description="PAC" evidence="9">
    <location>
        <begin position="437"/>
        <end position="489"/>
    </location>
</feature>
<dbReference type="PANTHER" id="PTHR43304:SF1">
    <property type="entry name" value="PAC DOMAIN-CONTAINING PROTEIN"/>
    <property type="match status" value="1"/>
</dbReference>
<keyword evidence="6" id="KW-0812">Transmembrane</keyword>
<dbReference type="InterPro" id="IPR001610">
    <property type="entry name" value="PAC"/>
</dbReference>
<dbReference type="InterPro" id="IPR000014">
    <property type="entry name" value="PAS"/>
</dbReference>
<feature type="transmembrane region" description="Helical" evidence="6">
    <location>
        <begin position="317"/>
        <end position="341"/>
    </location>
</feature>
<dbReference type="PANTHER" id="PTHR43304">
    <property type="entry name" value="PHYTOCHROME-LIKE PROTEIN CPH1"/>
    <property type="match status" value="1"/>
</dbReference>
<sequence length="862" mass="99693">MPRKRYSLGDIENLLTYLPLAFIGFFALLAFLLSMVVLSAQEEHEIGLLAQRQNLRIDFERQKALEDFIAHIQQEITQHFRTKELELISHVDTLQGVIEGLKRPESMLGITELLPFLTRLESQHGVRFAVLDQETLLPNYGLEEIRTLQELIFNNLTNPRSTQLTIQYILSQGKKSTMTWKNQPEQTIWLSHFQAIPFNAWHVGAFSSVNSLASLTQEALQRAIHSHQGVYKFWVYDYEKELFFDATHPWVPTAKVKGVVGLAEAKALFEGKHWQTQKQHPFLYDFNRFRLAIGVHTPAPFMPDTQEIVQRFNNERFVWGVLIVAVAAVMLGASLMFSGFIKDIFAAYNRRFERRNTQLQALKERFELAIIASNDGLWDTNFQTGKTFFSPTWLRMLGYTREDVRSYAQWQDLIHPEDKERVLKAMQEHMEGQREHFVGEYRLRTKVGRYRWVLARGKLFKDKEGRAERLLMMTMAIVERKRMEKAIEDTHKLTEGGHIVLLRWRNDEAFSLTFASKSLKRFGYTQDDLLQGVLTYRDIIHPEDQEMVRHSVHEAITTGKRSVSLTYRILTKAHESRWVFSHAIFLRDDFGKVTDLYGYIYDITAIKASEQELSRRVAEEVHKNREKEKLLIQQSKLAAMGEMLGAIAHQWRQPLNHISLLLHFVRDLFVAGKLDEASMRKYADEAKAQVAYMSQTIDDFRNFYQPSKDKTRFCVKEALLGAVEIVKHQFIHYEIALHVKGEACEIVGYENEFKQVVLNILTNAKDALLLKRANGPFEARITLTCKALSKGVRVTLCNNGEAIEEGIMERIFEPYFTTKFETQGTGIGLYMSKTIIEENMKGKLEAANTKEGVCFTVTLPVV</sequence>
<protein>
    <recommendedName>
        <fullName evidence="2">histidine kinase</fullName>
        <ecNumber evidence="2">2.7.13.3</ecNumber>
    </recommendedName>
</protein>
<dbReference type="InterPro" id="IPR013655">
    <property type="entry name" value="PAS_fold_3"/>
</dbReference>
<evidence type="ECO:0000256" key="6">
    <source>
        <dbReference type="SAM" id="Phobius"/>
    </source>
</evidence>
<dbReference type="PROSITE" id="PS50112">
    <property type="entry name" value="PAS"/>
    <property type="match status" value="2"/>
</dbReference>
<proteinExistence type="predicted"/>
<dbReference type="Gene3D" id="3.30.450.20">
    <property type="entry name" value="PAS domain"/>
    <property type="match status" value="2"/>
</dbReference>
<comment type="caution">
    <text evidence="10">The sequence shown here is derived from an EMBL/GenBank/DDBJ whole genome shotgun (WGS) entry which is preliminary data.</text>
</comment>
<evidence type="ECO:0000259" key="7">
    <source>
        <dbReference type="PROSITE" id="PS50109"/>
    </source>
</evidence>
<keyword evidence="5" id="KW-0418">Kinase</keyword>
<dbReference type="Gene3D" id="3.30.565.10">
    <property type="entry name" value="Histidine kinase-like ATPase, C-terminal domain"/>
    <property type="match status" value="1"/>
</dbReference>
<name>A0ABS2WU67_9BACT</name>
<dbReference type="InterPro" id="IPR005467">
    <property type="entry name" value="His_kinase_dom"/>
</dbReference>
<evidence type="ECO:0000259" key="8">
    <source>
        <dbReference type="PROSITE" id="PS50112"/>
    </source>
</evidence>
<evidence type="ECO:0000256" key="3">
    <source>
        <dbReference type="ARBA" id="ARBA00022553"/>
    </source>
</evidence>
<dbReference type="SMART" id="SM00091">
    <property type="entry name" value="PAS"/>
    <property type="match status" value="2"/>
</dbReference>
<dbReference type="PROSITE" id="PS50113">
    <property type="entry name" value="PAC"/>
    <property type="match status" value="2"/>
</dbReference>
<evidence type="ECO:0000256" key="5">
    <source>
        <dbReference type="ARBA" id="ARBA00022777"/>
    </source>
</evidence>
<dbReference type="InterPro" id="IPR036890">
    <property type="entry name" value="HATPase_C_sf"/>
</dbReference>
<dbReference type="SMART" id="SM00086">
    <property type="entry name" value="PAC"/>
    <property type="match status" value="2"/>
</dbReference>
<evidence type="ECO:0000256" key="2">
    <source>
        <dbReference type="ARBA" id="ARBA00012438"/>
    </source>
</evidence>
<dbReference type="Pfam" id="PF08447">
    <property type="entry name" value="PAS_3"/>
    <property type="match status" value="2"/>
</dbReference>
<keyword evidence="3" id="KW-0597">Phosphoprotein</keyword>
<dbReference type="InterPro" id="IPR004358">
    <property type="entry name" value="Sig_transdc_His_kin-like_C"/>
</dbReference>
<dbReference type="CDD" id="cd00082">
    <property type="entry name" value="HisKA"/>
    <property type="match status" value="1"/>
</dbReference>
<dbReference type="InterPro" id="IPR003661">
    <property type="entry name" value="HisK_dim/P_dom"/>
</dbReference>
<dbReference type="InterPro" id="IPR000700">
    <property type="entry name" value="PAS-assoc_C"/>
</dbReference>
<dbReference type="NCBIfam" id="TIGR00229">
    <property type="entry name" value="sensory_box"/>
    <property type="match status" value="2"/>
</dbReference>
<dbReference type="PRINTS" id="PR00344">
    <property type="entry name" value="BCTRLSENSOR"/>
</dbReference>
<dbReference type="SUPFAM" id="SSF55874">
    <property type="entry name" value="ATPase domain of HSP90 chaperone/DNA topoisomerase II/histidine kinase"/>
    <property type="match status" value="1"/>
</dbReference>
<gene>
    <name evidence="10" type="ORF">JWV37_10460</name>
</gene>
<feature type="domain" description="PAC" evidence="9">
    <location>
        <begin position="563"/>
        <end position="615"/>
    </location>
</feature>
<evidence type="ECO:0000259" key="9">
    <source>
        <dbReference type="PROSITE" id="PS50113"/>
    </source>
</evidence>
<keyword evidence="6" id="KW-0472">Membrane</keyword>
<keyword evidence="4" id="KW-0808">Transferase</keyword>
<evidence type="ECO:0000313" key="10">
    <source>
        <dbReference type="EMBL" id="MBN2965204.1"/>
    </source>
</evidence>
<dbReference type="SUPFAM" id="SSF47384">
    <property type="entry name" value="Homodimeric domain of signal transducing histidine kinase"/>
    <property type="match status" value="1"/>
</dbReference>
<evidence type="ECO:0000256" key="4">
    <source>
        <dbReference type="ARBA" id="ARBA00022679"/>
    </source>
</evidence>
<comment type="catalytic activity">
    <reaction evidence="1">
        <text>ATP + protein L-histidine = ADP + protein N-phospho-L-histidine.</text>
        <dbReference type="EC" id="2.7.13.3"/>
    </reaction>
</comment>
<reference evidence="10" key="2">
    <citation type="submission" date="2021-02" db="EMBL/GenBank/DDBJ databases">
        <authorList>
            <person name="Merkel A.Y."/>
        </authorList>
    </citation>
    <scope>NUCLEOTIDE SEQUENCE</scope>
    <source>
        <strain evidence="10">T05b</strain>
    </source>
</reference>
<dbReference type="SMART" id="SM00388">
    <property type="entry name" value="HisKA"/>
    <property type="match status" value="1"/>
</dbReference>
<dbReference type="RefSeq" id="WP_205459749.1">
    <property type="nucleotide sequence ID" value="NZ_JAFHKK010000027.1"/>
</dbReference>
<evidence type="ECO:0000256" key="1">
    <source>
        <dbReference type="ARBA" id="ARBA00000085"/>
    </source>
</evidence>
<dbReference type="Proteomes" id="UP000703590">
    <property type="component" value="Unassembled WGS sequence"/>
</dbReference>
<dbReference type="CDD" id="cd00130">
    <property type="entry name" value="PAS"/>
    <property type="match status" value="2"/>
</dbReference>
<keyword evidence="11" id="KW-1185">Reference proteome</keyword>
<feature type="domain" description="Histidine kinase" evidence="7">
    <location>
        <begin position="646"/>
        <end position="862"/>
    </location>
</feature>
<dbReference type="InterPro" id="IPR052162">
    <property type="entry name" value="Sensor_kinase/Photoreceptor"/>
</dbReference>
<organism evidence="10 11">
    <name type="scientific">Sulfurospirillum tamanense</name>
    <dbReference type="NCBI Taxonomy" id="2813362"/>
    <lineage>
        <taxon>Bacteria</taxon>
        <taxon>Pseudomonadati</taxon>
        <taxon>Campylobacterota</taxon>
        <taxon>Epsilonproteobacteria</taxon>
        <taxon>Campylobacterales</taxon>
        <taxon>Sulfurospirillaceae</taxon>
        <taxon>Sulfurospirillum</taxon>
    </lineage>
</organism>
<dbReference type="SMART" id="SM00387">
    <property type="entry name" value="HATPase_c"/>
    <property type="match status" value="1"/>
</dbReference>
<dbReference type="EMBL" id="JAFHKK010000027">
    <property type="protein sequence ID" value="MBN2965204.1"/>
    <property type="molecule type" value="Genomic_DNA"/>
</dbReference>
<feature type="domain" description="PAS" evidence="8">
    <location>
        <begin position="522"/>
        <end position="559"/>
    </location>
</feature>
<dbReference type="InterPro" id="IPR036097">
    <property type="entry name" value="HisK_dim/P_sf"/>
</dbReference>
<dbReference type="Pfam" id="PF02518">
    <property type="entry name" value="HATPase_c"/>
    <property type="match status" value="1"/>
</dbReference>
<dbReference type="InterPro" id="IPR003594">
    <property type="entry name" value="HATPase_dom"/>
</dbReference>
<accession>A0ABS2WU67</accession>
<dbReference type="SUPFAM" id="SSF55785">
    <property type="entry name" value="PYP-like sensor domain (PAS domain)"/>
    <property type="match status" value="2"/>
</dbReference>
<dbReference type="InterPro" id="IPR035965">
    <property type="entry name" value="PAS-like_dom_sf"/>
</dbReference>